<evidence type="ECO:0008006" key="4">
    <source>
        <dbReference type="Google" id="ProtNLM"/>
    </source>
</evidence>
<accession>A0A238UEI8</accession>
<feature type="chain" id="PRO_5012737470" description="Outer membrane protein beta-barrel domain-containing protein" evidence="1">
    <location>
        <begin position="25"/>
        <end position="262"/>
    </location>
</feature>
<gene>
    <name evidence="2" type="ORF">TJEJU_3989</name>
</gene>
<keyword evidence="1" id="KW-0732">Signal</keyword>
<reference evidence="2 3" key="1">
    <citation type="submission" date="2017-07" db="EMBL/GenBank/DDBJ databases">
        <authorList>
            <person name="Sun Z.S."/>
            <person name="Albrecht U."/>
            <person name="Echele G."/>
            <person name="Lee C.C."/>
        </authorList>
    </citation>
    <scope>NUCLEOTIDE SEQUENCE [LARGE SCALE GENOMIC DNA]</scope>
    <source>
        <strain evidence="3">type strain: KCTC 22618</strain>
    </source>
</reference>
<name>A0A238UEI8_9FLAO</name>
<dbReference type="RefSeq" id="WP_095074812.1">
    <property type="nucleotide sequence ID" value="NZ_LT899436.1"/>
</dbReference>
<sequence>MKRKLLLLVFIPFFLCSQSTLSNAKQSLSSSSSSSSSSNSNDDSDDDDDINFFSAFFGEIFLDVFYYASLGVFIGEPTETAMNPYPYYNDKEGEYSISLDGNLKKQSLKLGTNYLVNRVRGIEFNAVYKPVYLVGVELSHINFSENTLLNSESLNITSVNLNYYRIRNRNISMWWGLGVTYVGNGVNTAGVSYNFGTDIYPAKPISLHLGWKQSFINDNSVNVFKAQAKYHIKKTALYTGYHNYKLGSETVSGLVFGLEYTF</sequence>
<proteinExistence type="predicted"/>
<evidence type="ECO:0000256" key="1">
    <source>
        <dbReference type="SAM" id="SignalP"/>
    </source>
</evidence>
<dbReference type="KEGG" id="tje:TJEJU_3989"/>
<protein>
    <recommendedName>
        <fullName evidence="4">Outer membrane protein beta-barrel domain-containing protein</fullName>
    </recommendedName>
</protein>
<keyword evidence="3" id="KW-1185">Reference proteome</keyword>
<feature type="signal peptide" evidence="1">
    <location>
        <begin position="1"/>
        <end position="24"/>
    </location>
</feature>
<dbReference type="Proteomes" id="UP000215214">
    <property type="component" value="Chromosome TJEJU"/>
</dbReference>
<dbReference type="OrthoDB" id="1323375at2"/>
<evidence type="ECO:0000313" key="3">
    <source>
        <dbReference type="Proteomes" id="UP000215214"/>
    </source>
</evidence>
<organism evidence="2 3">
    <name type="scientific">Tenacibaculum jejuense</name>
    <dbReference type="NCBI Taxonomy" id="584609"/>
    <lineage>
        <taxon>Bacteria</taxon>
        <taxon>Pseudomonadati</taxon>
        <taxon>Bacteroidota</taxon>
        <taxon>Flavobacteriia</taxon>
        <taxon>Flavobacteriales</taxon>
        <taxon>Flavobacteriaceae</taxon>
        <taxon>Tenacibaculum</taxon>
    </lineage>
</organism>
<dbReference type="AlphaFoldDB" id="A0A238UEI8"/>
<evidence type="ECO:0000313" key="2">
    <source>
        <dbReference type="EMBL" id="SNR17617.1"/>
    </source>
</evidence>
<dbReference type="EMBL" id="LT899436">
    <property type="protein sequence ID" value="SNR17617.1"/>
    <property type="molecule type" value="Genomic_DNA"/>
</dbReference>